<dbReference type="InterPro" id="IPR050390">
    <property type="entry name" value="C5-Methyltransferase"/>
</dbReference>
<keyword evidence="4 7" id="KW-0949">S-adenosyl-L-methionine</keyword>
<dbReference type="GO" id="GO:0032259">
    <property type="term" value="P:methylation"/>
    <property type="evidence" value="ECO:0007669"/>
    <property type="project" value="UniProtKB-KW"/>
</dbReference>
<evidence type="ECO:0000256" key="2">
    <source>
        <dbReference type="ARBA" id="ARBA00022603"/>
    </source>
</evidence>
<proteinExistence type="inferred from homology"/>
<dbReference type="InterPro" id="IPR001525">
    <property type="entry name" value="C5_MeTfrase"/>
</dbReference>
<dbReference type="Gene3D" id="3.40.50.150">
    <property type="entry name" value="Vaccinia Virus protein VP39"/>
    <property type="match status" value="1"/>
</dbReference>
<comment type="catalytic activity">
    <reaction evidence="6">
        <text>a 2'-deoxycytidine in DNA + S-adenosyl-L-methionine = a 5-methyl-2'-deoxycytidine in DNA + S-adenosyl-L-homocysteine + H(+)</text>
        <dbReference type="Rhea" id="RHEA:13681"/>
        <dbReference type="Rhea" id="RHEA-COMP:11369"/>
        <dbReference type="Rhea" id="RHEA-COMP:11370"/>
        <dbReference type="ChEBI" id="CHEBI:15378"/>
        <dbReference type="ChEBI" id="CHEBI:57856"/>
        <dbReference type="ChEBI" id="CHEBI:59789"/>
        <dbReference type="ChEBI" id="CHEBI:85452"/>
        <dbReference type="ChEBI" id="CHEBI:85454"/>
        <dbReference type="EC" id="2.1.1.37"/>
    </reaction>
</comment>
<geneLocation type="plasmid" evidence="8">
    <name>plasA</name>
</geneLocation>
<evidence type="ECO:0000313" key="8">
    <source>
        <dbReference type="EMBL" id="XBY61375.1"/>
    </source>
</evidence>
<dbReference type="EC" id="2.1.1.37" evidence="1"/>
<sequence>MSKSTVIYTKIGEHRGKQRLWLEGNRLARTGITPGQRFNLVAGRKSLTLQFAEDGAYKVSRRMRGEVELPVIDITAAELAQALGKVERVRVVVRGNRVDITIHHHDLAESDRMGRLLQSLTKGEPLEIGSIAAGGGVLDHAIHTGLADVGMPSRLAFANELEGAYLEASLANNPVWDEDSIAIQGPMEEVEWHKLPFIHLLCAGLPCTGASLSGRAKNRLDRAEAHETAGSLFIAFMNAIQTLRPAMVLLENVPQYQSTASMTVIRSVLASIGYDVHETILDGYAMGSLERRDRLCMLAVSKGIEVDLEALEPVRQREASIAEVLEPFQVVQDRFKPYSYLADKEARDLAAGKGFRRQLLDGSEASLGTIGRGYSKARSTEPFLRHPDDSSQSRLLTKAEHARKMKTVPEMLVQGLSGTVSHELLGQGVVHCAFRAVGRLIGNCLRSISKQDKSAWQQKWLKTHSAA</sequence>
<dbReference type="SUPFAM" id="SSF53335">
    <property type="entry name" value="S-adenosyl-L-methionine-dependent methyltransferases"/>
    <property type="match status" value="1"/>
</dbReference>
<reference evidence="8" key="1">
    <citation type="submission" date="2024-02" db="EMBL/GenBank/DDBJ databases">
        <title>Complete genome sequence of Vreelandella sp. SM1641, a marine exopolysaccharide-producing bacterium isolated from deep-sea hydrothermal sediment of the southwest Indian Ocean.</title>
        <authorList>
            <person name="Zhu H."/>
            <person name="Sun M."/>
        </authorList>
    </citation>
    <scope>NUCLEOTIDE SEQUENCE</scope>
    <source>
        <strain evidence="8">SM1641</strain>
        <plasmid evidence="8">plasA</plasmid>
    </source>
</reference>
<dbReference type="GO" id="GO:0044027">
    <property type="term" value="P:negative regulation of gene expression via chromosomal CpG island methylation"/>
    <property type="evidence" value="ECO:0007669"/>
    <property type="project" value="TreeGrafter"/>
</dbReference>
<accession>A0AAU7XWZ1</accession>
<dbReference type="KEGG" id="vrs:V8F66_22740"/>
<evidence type="ECO:0000256" key="1">
    <source>
        <dbReference type="ARBA" id="ARBA00011975"/>
    </source>
</evidence>
<evidence type="ECO:0000256" key="5">
    <source>
        <dbReference type="ARBA" id="ARBA00022747"/>
    </source>
</evidence>
<dbReference type="PROSITE" id="PS51679">
    <property type="entry name" value="SAM_MT_C5"/>
    <property type="match status" value="1"/>
</dbReference>
<name>A0AAU7XWZ1_9GAMM</name>
<dbReference type="GO" id="GO:0003886">
    <property type="term" value="F:DNA (cytosine-5-)-methyltransferase activity"/>
    <property type="evidence" value="ECO:0007669"/>
    <property type="project" value="UniProtKB-EC"/>
</dbReference>
<dbReference type="RefSeq" id="WP_350359718.1">
    <property type="nucleotide sequence ID" value="NZ_CP158485.1"/>
</dbReference>
<organism evidence="8">
    <name type="scientific">Vreelandella sp. SM1641</name>
    <dbReference type="NCBI Taxonomy" id="3126101"/>
    <lineage>
        <taxon>Bacteria</taxon>
        <taxon>Pseudomonadati</taxon>
        <taxon>Pseudomonadota</taxon>
        <taxon>Gammaproteobacteria</taxon>
        <taxon>Oceanospirillales</taxon>
        <taxon>Halomonadaceae</taxon>
        <taxon>Vreelandella</taxon>
    </lineage>
</organism>
<keyword evidence="8" id="KW-0614">Plasmid</keyword>
<dbReference type="EMBL" id="CP158485">
    <property type="protein sequence ID" value="XBY61375.1"/>
    <property type="molecule type" value="Genomic_DNA"/>
</dbReference>
<evidence type="ECO:0000256" key="6">
    <source>
        <dbReference type="ARBA" id="ARBA00047422"/>
    </source>
</evidence>
<evidence type="ECO:0000256" key="3">
    <source>
        <dbReference type="ARBA" id="ARBA00022679"/>
    </source>
</evidence>
<dbReference type="GO" id="GO:0009307">
    <property type="term" value="P:DNA restriction-modification system"/>
    <property type="evidence" value="ECO:0007669"/>
    <property type="project" value="UniProtKB-KW"/>
</dbReference>
<gene>
    <name evidence="8" type="ORF">V8F66_22740</name>
</gene>
<comment type="similarity">
    <text evidence="7">Belongs to the class I-like SAM-binding methyltransferase superfamily. C5-methyltransferase family.</text>
</comment>
<keyword evidence="3 7" id="KW-0808">Transferase</keyword>
<protein>
    <recommendedName>
        <fullName evidence="1">DNA (cytosine-5-)-methyltransferase</fullName>
        <ecNumber evidence="1">2.1.1.37</ecNumber>
    </recommendedName>
</protein>
<dbReference type="Pfam" id="PF00145">
    <property type="entry name" value="DNA_methylase"/>
    <property type="match status" value="1"/>
</dbReference>
<dbReference type="AlphaFoldDB" id="A0AAU7XWZ1"/>
<dbReference type="PANTHER" id="PTHR10629:SF52">
    <property type="entry name" value="DNA (CYTOSINE-5)-METHYLTRANSFERASE 1"/>
    <property type="match status" value="1"/>
</dbReference>
<dbReference type="GO" id="GO:0003677">
    <property type="term" value="F:DNA binding"/>
    <property type="evidence" value="ECO:0007669"/>
    <property type="project" value="TreeGrafter"/>
</dbReference>
<dbReference type="InterPro" id="IPR029063">
    <property type="entry name" value="SAM-dependent_MTases_sf"/>
</dbReference>
<keyword evidence="2 7" id="KW-0489">Methyltransferase</keyword>
<evidence type="ECO:0000256" key="4">
    <source>
        <dbReference type="ARBA" id="ARBA00022691"/>
    </source>
</evidence>
<evidence type="ECO:0000256" key="7">
    <source>
        <dbReference type="PROSITE-ProRule" id="PRU01016"/>
    </source>
</evidence>
<dbReference type="PANTHER" id="PTHR10629">
    <property type="entry name" value="CYTOSINE-SPECIFIC METHYLTRANSFERASE"/>
    <property type="match status" value="1"/>
</dbReference>
<feature type="active site" evidence="7">
    <location>
        <position position="207"/>
    </location>
</feature>
<keyword evidence="5" id="KW-0680">Restriction system</keyword>